<evidence type="ECO:0000256" key="3">
    <source>
        <dbReference type="SAM" id="SignalP"/>
    </source>
</evidence>
<accession>A0A841D8L1</accession>
<name>A0A841D8L1_PLAVE</name>
<sequence>MKRILLPAGGAVLATGLLAAGLAGTAQADPTSATDPMAKNTAAAQSVASFWAASNNAALKKATEYQWDAKELPKLNSKGAPSADGKPGIAPPIGGEAPSTAKVKNINLPKSIGKVFFVDGKGEYQWCSATSIQSKYRNLVATAGHCVYDADNNGHVMDKWVFVPGYYQGKTPWGIYVGKQAWTHYDFDVYEDFDKDYAFVTVYNGIHYNGAKNVTADEYAKFVGPKYIEPKTITADEYAAGVSKYGPAGPYKKEDKVSKTVETVNPPADRADKKYLTEEGKGGIRLLAVEVTSYEYGKAPVASSAYANNERYESKSDAKGKTAISKEEYEKLLKEKAAGNFLGELTTVKQNGVDIEWYKTQYFIKKWVKTSTAVTSTYWVEQYVIELSKDAGRLGDNVGGQGFAWNQKTGQPVYVFGYPAAAHGDGDKTFTGVTPKWCYGKTTAKTYVSAPKKVEEHVGLKCSMTPGADGAPWLIKYSSAKRVGYVNGVTSLFGDQDGNGRYDLSTSPYFDGETADIYKKAANVWSGKIVGPNGELYK</sequence>
<protein>
    <recommendedName>
        <fullName evidence="6">V8-like Glu-specific endopeptidase</fullName>
    </recommendedName>
</protein>
<gene>
    <name evidence="4" type="ORF">FHS22_005581</name>
</gene>
<evidence type="ECO:0000256" key="1">
    <source>
        <dbReference type="ARBA" id="ARBA00022729"/>
    </source>
</evidence>
<keyword evidence="1 3" id="KW-0732">Signal</keyword>
<organism evidence="4 5">
    <name type="scientific">Planomonospora venezuelensis</name>
    <dbReference type="NCBI Taxonomy" id="1999"/>
    <lineage>
        <taxon>Bacteria</taxon>
        <taxon>Bacillati</taxon>
        <taxon>Actinomycetota</taxon>
        <taxon>Actinomycetes</taxon>
        <taxon>Streptosporangiales</taxon>
        <taxon>Streptosporangiaceae</taxon>
        <taxon>Planomonospora</taxon>
    </lineage>
</organism>
<dbReference type="EMBL" id="JACHJJ010000022">
    <property type="protein sequence ID" value="MBB5966290.1"/>
    <property type="molecule type" value="Genomic_DNA"/>
</dbReference>
<feature type="compositionally biased region" description="Low complexity" evidence="2">
    <location>
        <begin position="85"/>
        <end position="96"/>
    </location>
</feature>
<dbReference type="InterPro" id="IPR009003">
    <property type="entry name" value="Peptidase_S1_PA"/>
</dbReference>
<dbReference type="InterPro" id="IPR050966">
    <property type="entry name" value="Glutamyl_endopeptidase"/>
</dbReference>
<feature type="chain" id="PRO_5032699524" description="V8-like Glu-specific endopeptidase" evidence="3">
    <location>
        <begin position="29"/>
        <end position="538"/>
    </location>
</feature>
<dbReference type="PANTHER" id="PTHR15462">
    <property type="entry name" value="SERINE PROTEASE"/>
    <property type="match status" value="1"/>
</dbReference>
<evidence type="ECO:0000313" key="5">
    <source>
        <dbReference type="Proteomes" id="UP000562352"/>
    </source>
</evidence>
<feature type="region of interest" description="Disordered" evidence="2">
    <location>
        <begin position="74"/>
        <end position="96"/>
    </location>
</feature>
<reference evidence="4 5" key="1">
    <citation type="submission" date="2020-08" db="EMBL/GenBank/DDBJ databases">
        <title>Genomic Encyclopedia of Type Strains, Phase III (KMG-III): the genomes of soil and plant-associated and newly described type strains.</title>
        <authorList>
            <person name="Whitman W."/>
        </authorList>
    </citation>
    <scope>NUCLEOTIDE SEQUENCE [LARGE SCALE GENOMIC DNA]</scope>
    <source>
        <strain evidence="4 5">CECT 3303</strain>
    </source>
</reference>
<dbReference type="SUPFAM" id="SSF50494">
    <property type="entry name" value="Trypsin-like serine proteases"/>
    <property type="match status" value="1"/>
</dbReference>
<keyword evidence="5" id="KW-1185">Reference proteome</keyword>
<dbReference type="InterPro" id="IPR043504">
    <property type="entry name" value="Peptidase_S1_PA_chymotrypsin"/>
</dbReference>
<dbReference type="RefSeq" id="WP_184946285.1">
    <property type="nucleotide sequence ID" value="NZ_BAAAWZ010000001.1"/>
</dbReference>
<proteinExistence type="predicted"/>
<comment type="caution">
    <text evidence="4">The sequence shown here is derived from an EMBL/GenBank/DDBJ whole genome shotgun (WGS) entry which is preliminary data.</text>
</comment>
<evidence type="ECO:0000313" key="4">
    <source>
        <dbReference type="EMBL" id="MBB5966290.1"/>
    </source>
</evidence>
<feature type="signal peptide" evidence="3">
    <location>
        <begin position="1"/>
        <end position="28"/>
    </location>
</feature>
<dbReference type="Proteomes" id="UP000562352">
    <property type="component" value="Unassembled WGS sequence"/>
</dbReference>
<dbReference type="AlphaFoldDB" id="A0A841D8L1"/>
<evidence type="ECO:0008006" key="6">
    <source>
        <dbReference type="Google" id="ProtNLM"/>
    </source>
</evidence>
<dbReference type="Gene3D" id="2.40.10.10">
    <property type="entry name" value="Trypsin-like serine proteases"/>
    <property type="match status" value="2"/>
</dbReference>
<evidence type="ECO:0000256" key="2">
    <source>
        <dbReference type="SAM" id="MobiDB-lite"/>
    </source>
</evidence>